<sequence length="450" mass="49696">MRWNFSARRNLPIAVAIGVLLVVIIVKLNASMQHQPATDDGQVAHYQLLHQRAIKPEIVGFGRIEPNIQFNSIAEVSGKVTYVHPALKKGELFEKGSLLISIDDSDYQLQLAKANANLAAAEVELAAKKTAQLNNALDIKLSRNKLKIAQSEYERLASLLQQKSISQNELDRAQQQVLLQQQDLQRNENTKSLLPLEIKALQAGVNKALADVKQAELAIGRTQVRLPFTGRIHKVNIEQSQWVTMGMPLFSASDVAQVQINAQFTFDGFHQFTGFFQRPPNINAVSAHGMAAYFAEQGLQAQVELLGHEGMRWQAKIARMSDEIDPQSQTVGVVVTIDDSYKNITLANKPPLLAGMRAKVTLLAAEQNFIAVPRAVVKGRYALLADAQNTLQKLDTRSALKQQNYFLFQDENLVGAKLITTDLFPVIAGSKLQLVPENTALAVTSVKEPQ</sequence>
<dbReference type="KEGG" id="pphe:PP2015_457"/>
<evidence type="ECO:0000256" key="2">
    <source>
        <dbReference type="SAM" id="Phobius"/>
    </source>
</evidence>
<dbReference type="Gene3D" id="2.40.30.170">
    <property type="match status" value="1"/>
</dbReference>
<dbReference type="PATRIC" id="fig|161398.10.peg.467"/>
<accession>A0A0S2JYN0</accession>
<keyword evidence="2" id="KW-1133">Transmembrane helix</keyword>
<dbReference type="Gene3D" id="2.40.50.100">
    <property type="match status" value="2"/>
</dbReference>
<dbReference type="SUPFAM" id="SSF111369">
    <property type="entry name" value="HlyD-like secretion proteins"/>
    <property type="match status" value="1"/>
</dbReference>
<dbReference type="GO" id="GO:0015562">
    <property type="term" value="F:efflux transmembrane transporter activity"/>
    <property type="evidence" value="ECO:0007669"/>
    <property type="project" value="TreeGrafter"/>
</dbReference>
<dbReference type="PANTHER" id="PTHR30469">
    <property type="entry name" value="MULTIDRUG RESISTANCE PROTEIN MDTA"/>
    <property type="match status" value="1"/>
</dbReference>
<keyword evidence="1" id="KW-0175">Coiled coil</keyword>
<feature type="transmembrane region" description="Helical" evidence="2">
    <location>
        <begin position="12"/>
        <end position="30"/>
    </location>
</feature>
<gene>
    <name evidence="3" type="ORF">PP2015_457</name>
</gene>
<evidence type="ECO:0000256" key="1">
    <source>
        <dbReference type="SAM" id="Coils"/>
    </source>
</evidence>
<dbReference type="Proteomes" id="UP000061457">
    <property type="component" value="Chromosome I"/>
</dbReference>
<feature type="coiled-coil region" evidence="1">
    <location>
        <begin position="156"/>
        <end position="218"/>
    </location>
</feature>
<dbReference type="OrthoDB" id="9800613at2"/>
<proteinExistence type="predicted"/>
<evidence type="ECO:0000313" key="3">
    <source>
        <dbReference type="EMBL" id="ALO40980.1"/>
    </source>
</evidence>
<organism evidence="3 4">
    <name type="scientific">Pseudoalteromonas phenolica</name>
    <dbReference type="NCBI Taxonomy" id="161398"/>
    <lineage>
        <taxon>Bacteria</taxon>
        <taxon>Pseudomonadati</taxon>
        <taxon>Pseudomonadota</taxon>
        <taxon>Gammaproteobacteria</taxon>
        <taxon>Alteromonadales</taxon>
        <taxon>Pseudoalteromonadaceae</taxon>
        <taxon>Pseudoalteromonas</taxon>
    </lineage>
</organism>
<protein>
    <submittedName>
        <fullName evidence="3">Multidrug resistance efflux pump</fullName>
    </submittedName>
</protein>
<dbReference type="GO" id="GO:1990281">
    <property type="term" value="C:efflux pump complex"/>
    <property type="evidence" value="ECO:0007669"/>
    <property type="project" value="TreeGrafter"/>
</dbReference>
<keyword evidence="2" id="KW-0472">Membrane</keyword>
<keyword evidence="2" id="KW-0812">Transmembrane</keyword>
<name>A0A0S2JYN0_9GAMM</name>
<dbReference type="STRING" id="161398.PP2015_457"/>
<keyword evidence="4" id="KW-1185">Reference proteome</keyword>
<dbReference type="PANTHER" id="PTHR30469:SF33">
    <property type="entry name" value="SLR1207 PROTEIN"/>
    <property type="match status" value="1"/>
</dbReference>
<reference evidence="3 4" key="1">
    <citation type="submission" date="2015-11" db="EMBL/GenBank/DDBJ databases">
        <authorList>
            <person name="Zhang Y."/>
            <person name="Guo Z."/>
        </authorList>
    </citation>
    <scope>NUCLEOTIDE SEQUENCE [LARGE SCALE GENOMIC DNA]</scope>
    <source>
        <strain evidence="3 4">KCTC 12086</strain>
    </source>
</reference>
<evidence type="ECO:0000313" key="4">
    <source>
        <dbReference type="Proteomes" id="UP000061457"/>
    </source>
</evidence>
<dbReference type="RefSeq" id="WP_058028745.1">
    <property type="nucleotide sequence ID" value="NZ_CP013187.1"/>
</dbReference>
<dbReference type="EMBL" id="CP013187">
    <property type="protein sequence ID" value="ALO40980.1"/>
    <property type="molecule type" value="Genomic_DNA"/>
</dbReference>
<dbReference type="AlphaFoldDB" id="A0A0S2JYN0"/>